<evidence type="ECO:0000313" key="2">
    <source>
        <dbReference type="Proteomes" id="UP001060336"/>
    </source>
</evidence>
<dbReference type="SUPFAM" id="SSF55729">
    <property type="entry name" value="Acyl-CoA N-acyltransferases (Nat)"/>
    <property type="match status" value="1"/>
</dbReference>
<dbReference type="KEGG" id="naci:NUH88_17065"/>
<dbReference type="InterPro" id="IPR016181">
    <property type="entry name" value="Acyl_CoA_acyltransferase"/>
</dbReference>
<dbReference type="EMBL" id="CP102480">
    <property type="protein sequence ID" value="UUX49102.1"/>
    <property type="molecule type" value="Genomic_DNA"/>
</dbReference>
<sequence length="199" mass="22588">MAASFENLTPGAPGFDAAVGQVAELRIRIFREWPYLYDGTEDWERRYISKLAEAEGAVVIAARDGARIIGVSTGMPLLSEHDELIAPFRGSAFPPEQVFYGAETVMLPEYRGQGLYRGFLDRRREHAIRLGGFRWETFCGVVRPADHPLRDPAIPPLDPVWQHFGFRKVEGLTTGFSWKDIDEESESEKPMQFWVRDLA</sequence>
<reference evidence="1" key="1">
    <citation type="submission" date="2022-08" db="EMBL/GenBank/DDBJ databases">
        <title>Nisaea acidiphila sp. nov., isolated from a marine algal debris and emended description of the genus Nisaea Urios et al. 2008.</title>
        <authorList>
            <person name="Kwon K."/>
        </authorList>
    </citation>
    <scope>NUCLEOTIDE SEQUENCE</scope>
    <source>
        <strain evidence="1">MEBiC11861</strain>
    </source>
</reference>
<keyword evidence="2" id="KW-1185">Reference proteome</keyword>
<proteinExistence type="predicted"/>
<name>A0A9J7APL8_9PROT</name>
<organism evidence="1 2">
    <name type="scientific">Nisaea acidiphila</name>
    <dbReference type="NCBI Taxonomy" id="1862145"/>
    <lineage>
        <taxon>Bacteria</taxon>
        <taxon>Pseudomonadati</taxon>
        <taxon>Pseudomonadota</taxon>
        <taxon>Alphaproteobacteria</taxon>
        <taxon>Rhodospirillales</taxon>
        <taxon>Thalassobaculaceae</taxon>
        <taxon>Nisaea</taxon>
    </lineage>
</organism>
<dbReference type="Gene3D" id="3.40.630.30">
    <property type="match status" value="1"/>
</dbReference>
<dbReference type="RefSeq" id="WP_257767603.1">
    <property type="nucleotide sequence ID" value="NZ_CP102480.1"/>
</dbReference>
<evidence type="ECO:0000313" key="1">
    <source>
        <dbReference type="EMBL" id="UUX49102.1"/>
    </source>
</evidence>
<protein>
    <submittedName>
        <fullName evidence="1">GNAT family N-acetyltransferase</fullName>
    </submittedName>
</protein>
<accession>A0A9J7APL8</accession>
<gene>
    <name evidence="1" type="ORF">NUH88_17065</name>
</gene>
<dbReference type="Proteomes" id="UP001060336">
    <property type="component" value="Chromosome"/>
</dbReference>
<dbReference type="AlphaFoldDB" id="A0A9J7APL8"/>